<dbReference type="OrthoDB" id="397389at2"/>
<dbReference type="KEGG" id="mphi:EG856_02480"/>
<keyword evidence="3" id="KW-1185">Reference proteome</keyword>
<dbReference type="SUPFAM" id="SSF55811">
    <property type="entry name" value="Nudix"/>
    <property type="match status" value="1"/>
</dbReference>
<evidence type="ECO:0000313" key="3">
    <source>
        <dbReference type="Proteomes" id="UP000289326"/>
    </source>
</evidence>
<dbReference type="Proteomes" id="UP000289326">
    <property type="component" value="Chromosome"/>
</dbReference>
<feature type="domain" description="Nudix hydrolase" evidence="1">
    <location>
        <begin position="28"/>
        <end position="176"/>
    </location>
</feature>
<reference evidence="2 3" key="1">
    <citation type="submission" date="2019-01" db="EMBL/GenBank/DDBJ databases">
        <title>Complete sequence and annotation of the Mycoplasma phocirhinis strain 852T genome.</title>
        <authorList>
            <person name="Frasca S.Jr."/>
            <person name="Kutish G.F."/>
            <person name="Castellanos Gell J."/>
            <person name="Michaels D.L."/>
            <person name="Brown D.R."/>
        </authorList>
    </citation>
    <scope>NUCLEOTIDE SEQUENCE [LARGE SCALE GENOMIC DNA]</scope>
    <source>
        <strain evidence="2 3">852</strain>
    </source>
</reference>
<dbReference type="EMBL" id="CP034841">
    <property type="protein sequence ID" value="QBF34772.1"/>
    <property type="molecule type" value="Genomic_DNA"/>
</dbReference>
<accession>A0A4V0ZAI0</accession>
<proteinExistence type="predicted"/>
<dbReference type="AlphaFoldDB" id="A0A4V0ZAI0"/>
<evidence type="ECO:0000313" key="2">
    <source>
        <dbReference type="EMBL" id="QBF34772.1"/>
    </source>
</evidence>
<dbReference type="Gene3D" id="3.90.79.10">
    <property type="entry name" value="Nucleoside Triphosphate Pyrophosphohydrolase"/>
    <property type="match status" value="1"/>
</dbReference>
<organism evidence="2 3">
    <name type="scientific">Mycoplasmopsis phocirhinis</name>
    <dbReference type="NCBI Taxonomy" id="142650"/>
    <lineage>
        <taxon>Bacteria</taxon>
        <taxon>Bacillati</taxon>
        <taxon>Mycoplasmatota</taxon>
        <taxon>Mycoplasmoidales</taxon>
        <taxon>Metamycoplasmataceae</taxon>
        <taxon>Mycoplasmopsis</taxon>
    </lineage>
</organism>
<name>A0A4V0ZAI0_9BACT</name>
<dbReference type="RefSeq" id="WP_130429549.1">
    <property type="nucleotide sequence ID" value="NZ_CP034841.1"/>
</dbReference>
<gene>
    <name evidence="2" type="ORF">EG856_02480</name>
</gene>
<protein>
    <recommendedName>
        <fullName evidence="1">Nudix hydrolase domain-containing protein</fullName>
    </recommendedName>
</protein>
<dbReference type="PROSITE" id="PS51462">
    <property type="entry name" value="NUDIX"/>
    <property type="match status" value="1"/>
</dbReference>
<evidence type="ECO:0000259" key="1">
    <source>
        <dbReference type="PROSITE" id="PS51462"/>
    </source>
</evidence>
<sequence length="180" mass="20850">MSKNEKLFKNDWISVYKSAKGFTYCQRKSIDSIAALLYRKVNNHYQLMIHYQPLPEIKEKKFWDECYPCPITGSIETKQSPLQCCINEVLEEAGYSITKSNITATLTTIATTQMNEKVYHFLVDVTDLKQGSINTDGSVFESVSYNKWYNQSEFENIIYTNLQLSSLATLYLLFIAKFNK</sequence>
<dbReference type="InterPro" id="IPR015797">
    <property type="entry name" value="NUDIX_hydrolase-like_dom_sf"/>
</dbReference>
<dbReference type="InterPro" id="IPR000086">
    <property type="entry name" value="NUDIX_hydrolase_dom"/>
</dbReference>